<organism evidence="8 9">
    <name type="scientific">Tetraparma gracilis</name>
    <dbReference type="NCBI Taxonomy" id="2962635"/>
    <lineage>
        <taxon>Eukaryota</taxon>
        <taxon>Sar</taxon>
        <taxon>Stramenopiles</taxon>
        <taxon>Ochrophyta</taxon>
        <taxon>Bolidophyceae</taxon>
        <taxon>Parmales</taxon>
        <taxon>Triparmaceae</taxon>
        <taxon>Tetraparma</taxon>
    </lineage>
</organism>
<keyword evidence="9" id="KW-1185">Reference proteome</keyword>
<evidence type="ECO:0000313" key="9">
    <source>
        <dbReference type="Proteomes" id="UP001165060"/>
    </source>
</evidence>
<dbReference type="Proteomes" id="UP001165060">
    <property type="component" value="Unassembled WGS sequence"/>
</dbReference>
<keyword evidence="4" id="KW-0819">tRNA processing</keyword>
<evidence type="ECO:0000259" key="7">
    <source>
        <dbReference type="Pfam" id="PF01207"/>
    </source>
</evidence>
<feature type="signal peptide" evidence="6">
    <location>
        <begin position="1"/>
        <end position="23"/>
    </location>
</feature>
<gene>
    <name evidence="8" type="ORF">TeGR_g8637</name>
</gene>
<evidence type="ECO:0000256" key="3">
    <source>
        <dbReference type="ARBA" id="ARBA00022643"/>
    </source>
</evidence>
<proteinExistence type="predicted"/>
<evidence type="ECO:0000313" key="8">
    <source>
        <dbReference type="EMBL" id="GMI23385.1"/>
    </source>
</evidence>
<dbReference type="PANTHER" id="PTHR45936:SF1">
    <property type="entry name" value="TRNA-DIHYDROURIDINE(20) SYNTHASE [NAD(P)+]-LIKE"/>
    <property type="match status" value="1"/>
</dbReference>
<evidence type="ECO:0000256" key="4">
    <source>
        <dbReference type="ARBA" id="ARBA00022694"/>
    </source>
</evidence>
<protein>
    <recommendedName>
        <fullName evidence="7">DUS-like FMN-binding domain-containing protein</fullName>
    </recommendedName>
</protein>
<dbReference type="CDD" id="cd02801">
    <property type="entry name" value="DUS_like_FMN"/>
    <property type="match status" value="1"/>
</dbReference>
<evidence type="ECO:0000256" key="6">
    <source>
        <dbReference type="SAM" id="SignalP"/>
    </source>
</evidence>
<evidence type="ECO:0000256" key="5">
    <source>
        <dbReference type="ARBA" id="ARBA00023002"/>
    </source>
</evidence>
<dbReference type="PANTHER" id="PTHR45936">
    <property type="entry name" value="TRNA-DIHYDROURIDINE(20) SYNTHASE [NAD(P)+]-LIKE"/>
    <property type="match status" value="1"/>
</dbReference>
<dbReference type="EMBL" id="BRYB01000124">
    <property type="protein sequence ID" value="GMI23385.1"/>
    <property type="molecule type" value="Genomic_DNA"/>
</dbReference>
<dbReference type="InterPro" id="IPR035587">
    <property type="entry name" value="DUS-like_FMN-bd"/>
</dbReference>
<dbReference type="PROSITE" id="PS01136">
    <property type="entry name" value="UPF0034"/>
    <property type="match status" value="1"/>
</dbReference>
<accession>A0ABQ6MBP9</accession>
<dbReference type="InterPro" id="IPR018517">
    <property type="entry name" value="tRNA_hU_synthase_CS"/>
</dbReference>
<dbReference type="Pfam" id="PF01207">
    <property type="entry name" value="Dus"/>
    <property type="match status" value="1"/>
</dbReference>
<keyword evidence="6" id="KW-0732">Signal</keyword>
<dbReference type="SUPFAM" id="SSF51395">
    <property type="entry name" value="FMN-linked oxidoreductases"/>
    <property type="match status" value="1"/>
</dbReference>
<keyword evidence="5" id="KW-0560">Oxidoreductase</keyword>
<keyword evidence="2" id="KW-0285">Flavoprotein</keyword>
<dbReference type="InterPro" id="IPR013785">
    <property type="entry name" value="Aldolase_TIM"/>
</dbReference>
<feature type="non-terminal residue" evidence="8">
    <location>
        <position position="332"/>
    </location>
</feature>
<evidence type="ECO:0000256" key="1">
    <source>
        <dbReference type="ARBA" id="ARBA00001917"/>
    </source>
</evidence>
<evidence type="ECO:0000256" key="2">
    <source>
        <dbReference type="ARBA" id="ARBA00022630"/>
    </source>
</evidence>
<comment type="caution">
    <text evidence="8">The sequence shown here is derived from an EMBL/GenBank/DDBJ whole genome shotgun (WGS) entry which is preliminary data.</text>
</comment>
<dbReference type="InterPro" id="IPR052582">
    <property type="entry name" value="tRNA-DUS-like"/>
</dbReference>
<dbReference type="Gene3D" id="3.20.20.70">
    <property type="entry name" value="Aldolase class I"/>
    <property type="match status" value="1"/>
</dbReference>
<feature type="domain" description="DUS-like FMN-binding" evidence="7">
    <location>
        <begin position="68"/>
        <end position="260"/>
    </location>
</feature>
<comment type="cofactor">
    <cofactor evidence="1">
        <name>FMN</name>
        <dbReference type="ChEBI" id="CHEBI:58210"/>
    </cofactor>
</comment>
<name>A0ABQ6MBP9_9STRA</name>
<sequence length="332" mass="35602">MVRCSTPPLRLLALSLGASSAWSEELIDRSLLATERVENQALGTVDYVRRRAPSKKAAKNPNKQPSVVVLRIAPSESPSLILQLGTASPELAVRAALHVARDVAGIDVNMGCPKKFSLAGGMGAALLRDGGKACEIVRALRGEEGLRGKGVSAKIRLVGEDGDGEEKLLAQTQAFMVALYSAGASSICLHPRTASDSSHVPSARARWASLRPLFDCVPIPVLLNGDCYTRADIQSIPALLPSCAGVLLARPALLDPSIFAPAPLPPAELMRRYLRLCRRYDNHFVNTKYVACELMNMRRHPPALGLRPPDFPGGQTVAKVCGTREMDGLCEL</sequence>
<reference evidence="8 9" key="1">
    <citation type="journal article" date="2023" name="Commun. Biol.">
        <title>Genome analysis of Parmales, the sister group of diatoms, reveals the evolutionary specialization of diatoms from phago-mixotrophs to photoautotrophs.</title>
        <authorList>
            <person name="Ban H."/>
            <person name="Sato S."/>
            <person name="Yoshikawa S."/>
            <person name="Yamada K."/>
            <person name="Nakamura Y."/>
            <person name="Ichinomiya M."/>
            <person name="Sato N."/>
            <person name="Blanc-Mathieu R."/>
            <person name="Endo H."/>
            <person name="Kuwata A."/>
            <person name="Ogata H."/>
        </authorList>
    </citation>
    <scope>NUCLEOTIDE SEQUENCE [LARGE SCALE GENOMIC DNA]</scope>
</reference>
<keyword evidence="3" id="KW-0288">FMN</keyword>
<feature type="chain" id="PRO_5045596506" description="DUS-like FMN-binding domain-containing protein" evidence="6">
    <location>
        <begin position="24"/>
        <end position="332"/>
    </location>
</feature>